<dbReference type="InterPro" id="IPR050306">
    <property type="entry name" value="PfkB_Carbo_kinase"/>
</dbReference>
<evidence type="ECO:0000256" key="3">
    <source>
        <dbReference type="ARBA" id="ARBA00022741"/>
    </source>
</evidence>
<dbReference type="SUPFAM" id="SSF53613">
    <property type="entry name" value="Ribokinase-like"/>
    <property type="match status" value="1"/>
</dbReference>
<dbReference type="EMBL" id="AZFZ01000049">
    <property type="protein sequence ID" value="KRM41875.1"/>
    <property type="molecule type" value="Genomic_DNA"/>
</dbReference>
<evidence type="ECO:0000256" key="2">
    <source>
        <dbReference type="ARBA" id="ARBA00022679"/>
    </source>
</evidence>
<dbReference type="PANTHER" id="PTHR43085:SF1">
    <property type="entry name" value="PSEUDOURIDINE KINASE-RELATED"/>
    <property type="match status" value="1"/>
</dbReference>
<keyword evidence="5" id="KW-0067">ATP-binding</keyword>
<protein>
    <submittedName>
        <fullName evidence="7">Kinase, PfkB family</fullName>
    </submittedName>
</protein>
<keyword evidence="3" id="KW-0547">Nucleotide-binding</keyword>
<feature type="domain" description="Carbohydrate kinase PfkB" evidence="6">
    <location>
        <begin position="3"/>
        <end position="308"/>
    </location>
</feature>
<dbReference type="Gene3D" id="3.40.1190.20">
    <property type="match status" value="1"/>
</dbReference>
<dbReference type="RefSeq" id="WP_054735636.1">
    <property type="nucleotide sequence ID" value="NZ_AZFZ01000049.1"/>
</dbReference>
<dbReference type="GO" id="GO:0005524">
    <property type="term" value="F:ATP binding"/>
    <property type="evidence" value="ECO:0007669"/>
    <property type="project" value="UniProtKB-KW"/>
</dbReference>
<gene>
    <name evidence="7" type="ORF">FD47_GL002069</name>
</gene>
<dbReference type="InterPro" id="IPR029056">
    <property type="entry name" value="Ribokinase-like"/>
</dbReference>
<evidence type="ECO:0000256" key="5">
    <source>
        <dbReference type="ARBA" id="ARBA00022840"/>
    </source>
</evidence>
<evidence type="ECO:0000313" key="7">
    <source>
        <dbReference type="EMBL" id="KRM41875.1"/>
    </source>
</evidence>
<dbReference type="InterPro" id="IPR011611">
    <property type="entry name" value="PfkB_dom"/>
</dbReference>
<evidence type="ECO:0000259" key="6">
    <source>
        <dbReference type="Pfam" id="PF00294"/>
    </source>
</evidence>
<evidence type="ECO:0000313" key="8">
    <source>
        <dbReference type="Proteomes" id="UP000051010"/>
    </source>
</evidence>
<sequence>MMITTFGELMLRLTATENQRFTQASNFKANFGGAEANVAVLLSRLGDRTAFVTKLPNNALASAAIAELKGFGIDTSLITRGGNRMGIYFVETGSDHRGSNVIYDRIGSSFATSVFKDYDWDFLLMRTSYFYISGISAALSPELRRTLLWTANYCHQHNIKVIYDANFRGKLWSPASAQAFNSQLMPSVDICLANDVDLKPAFGLSIDPSQATADEIEQTLRQIQKAFPNCQQVASIFRKPAGPSTQKWFATLLDHHQFFTSQTYETTAHHEIGAGDAFGGALTHGILNGFTPQYRLDYALAAAILKLSIAGDYPLITDGDIQALLTKDNPPTVNR</sequence>
<comment type="similarity">
    <text evidence="1">Belongs to the carbohydrate kinase PfkB family.</text>
</comment>
<dbReference type="PANTHER" id="PTHR43085">
    <property type="entry name" value="HEXOKINASE FAMILY MEMBER"/>
    <property type="match status" value="1"/>
</dbReference>
<comment type="caution">
    <text evidence="7">The sequence shown here is derived from an EMBL/GenBank/DDBJ whole genome shotgun (WGS) entry which is preliminary data.</text>
</comment>
<organism evidence="7 8">
    <name type="scientific">Lentilactobacillus parafarraginis DSM 18390 = JCM 14109</name>
    <dbReference type="NCBI Taxonomy" id="1423786"/>
    <lineage>
        <taxon>Bacteria</taxon>
        <taxon>Bacillati</taxon>
        <taxon>Bacillota</taxon>
        <taxon>Bacilli</taxon>
        <taxon>Lactobacillales</taxon>
        <taxon>Lactobacillaceae</taxon>
        <taxon>Lentilactobacillus</taxon>
    </lineage>
</organism>
<evidence type="ECO:0000256" key="1">
    <source>
        <dbReference type="ARBA" id="ARBA00010688"/>
    </source>
</evidence>
<dbReference type="CDD" id="cd01166">
    <property type="entry name" value="KdgK"/>
    <property type="match status" value="1"/>
</dbReference>
<dbReference type="Pfam" id="PF00294">
    <property type="entry name" value="PfkB"/>
    <property type="match status" value="1"/>
</dbReference>
<proteinExistence type="inferred from homology"/>
<evidence type="ECO:0000256" key="4">
    <source>
        <dbReference type="ARBA" id="ARBA00022777"/>
    </source>
</evidence>
<reference evidence="7 8" key="1">
    <citation type="journal article" date="2015" name="Genome Announc.">
        <title>Expanding the biotechnology potential of lactobacilli through comparative genomics of 213 strains and associated genera.</title>
        <authorList>
            <person name="Sun Z."/>
            <person name="Harris H.M."/>
            <person name="McCann A."/>
            <person name="Guo C."/>
            <person name="Argimon S."/>
            <person name="Zhang W."/>
            <person name="Yang X."/>
            <person name="Jeffery I.B."/>
            <person name="Cooney J.C."/>
            <person name="Kagawa T.F."/>
            <person name="Liu W."/>
            <person name="Song Y."/>
            <person name="Salvetti E."/>
            <person name="Wrobel A."/>
            <person name="Rasinkangas P."/>
            <person name="Parkhill J."/>
            <person name="Rea M.C."/>
            <person name="O'Sullivan O."/>
            <person name="Ritari J."/>
            <person name="Douillard F.P."/>
            <person name="Paul Ross R."/>
            <person name="Yang R."/>
            <person name="Briner A.E."/>
            <person name="Felis G.E."/>
            <person name="de Vos W.M."/>
            <person name="Barrangou R."/>
            <person name="Klaenhammer T.R."/>
            <person name="Caufield P.W."/>
            <person name="Cui Y."/>
            <person name="Zhang H."/>
            <person name="O'Toole P.W."/>
        </authorList>
    </citation>
    <scope>NUCLEOTIDE SEQUENCE [LARGE SCALE GENOMIC DNA]</scope>
    <source>
        <strain evidence="7 8">DSM 18390</strain>
    </source>
</reference>
<dbReference type="GO" id="GO:0016301">
    <property type="term" value="F:kinase activity"/>
    <property type="evidence" value="ECO:0007669"/>
    <property type="project" value="UniProtKB-KW"/>
</dbReference>
<dbReference type="Proteomes" id="UP000051010">
    <property type="component" value="Unassembled WGS sequence"/>
</dbReference>
<name>A0A0R1YRJ0_9LACO</name>
<dbReference type="AlphaFoldDB" id="A0A0R1YRJ0"/>
<keyword evidence="2" id="KW-0808">Transferase</keyword>
<accession>A0A0R1YRJ0</accession>
<keyword evidence="4 7" id="KW-0418">Kinase</keyword>
<dbReference type="PATRIC" id="fig|1423786.4.peg.2174"/>